<sequence>MPHTSSKKEPQEGTSARESEREEKERMNDATKAQVKAKDEDEDDLRELSQLPPEVIRHASLFTPHHEALEIAALSDRERAEAHESIYGRPPPDQIRIERATAALDAALDVMTPLELGSLHKAREAFPLLFVSSQSHARVFLEAENCEPAKAVVRMLRYWEERERLLGEAAFAPDAMGPPAEEDILKAIQKRVRISMQKNNTDHSVSANGRSRRGGNVPRQEGLNLKILTVIRTFQQERLRLLNAELDQLPVGAKEAWMDAASTKPELANSDEHKIIFLHSVDYNPHHAARRLVSYWEMKYTLFGKGMAFGPIKVADLDDEEWGCRLELKDGVVHLSPGKDKFGRKIVIFRADKMLTDERHSHIGILRAMWYYLHASQFDGSACVHGFVLIVILPQGFSVSHINSNACQFAVRMQTLTKNCVPLKCMAIHDCLLTQCNKEEEGRGLLSQTWFSAVCSMFKHLIGRAYRQRYWLHVGTKEEELANFLKCGITKAQLPNELGGTFNVAFIRQLFDEQRAKDS</sequence>
<proteinExistence type="predicted"/>
<feature type="compositionally biased region" description="Polar residues" evidence="1">
    <location>
        <begin position="199"/>
        <end position="209"/>
    </location>
</feature>
<reference evidence="2" key="1">
    <citation type="submission" date="2021-01" db="EMBL/GenBank/DDBJ databases">
        <authorList>
            <person name="Corre E."/>
            <person name="Pelletier E."/>
            <person name="Niang G."/>
            <person name="Scheremetjew M."/>
            <person name="Finn R."/>
            <person name="Kale V."/>
            <person name="Holt S."/>
            <person name="Cochrane G."/>
            <person name="Meng A."/>
            <person name="Brown T."/>
            <person name="Cohen L."/>
        </authorList>
    </citation>
    <scope>NUCLEOTIDE SEQUENCE</scope>
    <source>
        <strain evidence="2">Isolate 1302-5</strain>
    </source>
</reference>
<feature type="region of interest" description="Disordered" evidence="1">
    <location>
        <begin position="199"/>
        <end position="218"/>
    </location>
</feature>
<protein>
    <recommendedName>
        <fullName evidence="3">CRAL-TRIO domain-containing protein</fullName>
    </recommendedName>
</protein>
<dbReference type="GO" id="GO:1902936">
    <property type="term" value="F:phosphatidylinositol bisphosphate binding"/>
    <property type="evidence" value="ECO:0007669"/>
    <property type="project" value="TreeGrafter"/>
</dbReference>
<dbReference type="GO" id="GO:0016020">
    <property type="term" value="C:membrane"/>
    <property type="evidence" value="ECO:0007669"/>
    <property type="project" value="TreeGrafter"/>
</dbReference>
<dbReference type="EMBL" id="HBKQ01056384">
    <property type="protein sequence ID" value="CAE2282807.1"/>
    <property type="molecule type" value="Transcribed_RNA"/>
</dbReference>
<dbReference type="PANTHER" id="PTHR10174:SF208">
    <property type="entry name" value="CRAL-TRIO DOMAIN-CONTAINING PROTEIN DDB_G0278031"/>
    <property type="match status" value="1"/>
</dbReference>
<dbReference type="AlphaFoldDB" id="A0A7S4K3U2"/>
<gene>
    <name evidence="2" type="ORF">OAUR00152_LOCUS38616</name>
</gene>
<dbReference type="Gene3D" id="3.40.525.10">
    <property type="entry name" value="CRAL-TRIO lipid binding domain"/>
    <property type="match status" value="1"/>
</dbReference>
<dbReference type="CDD" id="cd00170">
    <property type="entry name" value="SEC14"/>
    <property type="match status" value="1"/>
</dbReference>
<evidence type="ECO:0008006" key="3">
    <source>
        <dbReference type="Google" id="ProtNLM"/>
    </source>
</evidence>
<dbReference type="InterPro" id="IPR036865">
    <property type="entry name" value="CRAL-TRIO_dom_sf"/>
</dbReference>
<evidence type="ECO:0000313" key="2">
    <source>
        <dbReference type="EMBL" id="CAE2282807.1"/>
    </source>
</evidence>
<name>A0A7S4K3U2_9STRA</name>
<evidence type="ECO:0000256" key="1">
    <source>
        <dbReference type="SAM" id="MobiDB-lite"/>
    </source>
</evidence>
<organism evidence="2">
    <name type="scientific">Odontella aurita</name>
    <dbReference type="NCBI Taxonomy" id="265563"/>
    <lineage>
        <taxon>Eukaryota</taxon>
        <taxon>Sar</taxon>
        <taxon>Stramenopiles</taxon>
        <taxon>Ochrophyta</taxon>
        <taxon>Bacillariophyta</taxon>
        <taxon>Mediophyceae</taxon>
        <taxon>Biddulphiophycidae</taxon>
        <taxon>Eupodiscales</taxon>
        <taxon>Odontellaceae</taxon>
        <taxon>Odontella</taxon>
    </lineage>
</organism>
<accession>A0A7S4K3U2</accession>
<feature type="region of interest" description="Disordered" evidence="1">
    <location>
        <begin position="1"/>
        <end position="46"/>
    </location>
</feature>
<dbReference type="PANTHER" id="PTHR10174">
    <property type="entry name" value="ALPHA-TOCOPHEROL TRANSFER PROTEIN-RELATED"/>
    <property type="match status" value="1"/>
</dbReference>
<dbReference type="SUPFAM" id="SSF52087">
    <property type="entry name" value="CRAL/TRIO domain"/>
    <property type="match status" value="1"/>
</dbReference>
<feature type="compositionally biased region" description="Basic and acidic residues" evidence="1">
    <location>
        <begin position="1"/>
        <end position="29"/>
    </location>
</feature>
<dbReference type="InterPro" id="IPR001251">
    <property type="entry name" value="CRAL-TRIO_dom"/>
</dbReference>